<reference evidence="2 3" key="1">
    <citation type="journal article" date="2016" name="Proc. Natl. Acad. Sci. U.S.A.">
        <title>Lipid metabolic changes in an early divergent fungus govern the establishment of a mutualistic symbiosis with endobacteria.</title>
        <authorList>
            <person name="Lastovetsky O.A."/>
            <person name="Gaspar M.L."/>
            <person name="Mondo S.J."/>
            <person name="LaButti K.M."/>
            <person name="Sandor L."/>
            <person name="Grigoriev I.V."/>
            <person name="Henry S.A."/>
            <person name="Pawlowska T.E."/>
        </authorList>
    </citation>
    <scope>NUCLEOTIDE SEQUENCE [LARGE SCALE GENOMIC DNA]</scope>
    <source>
        <strain evidence="2 3">ATCC 11559</strain>
    </source>
</reference>
<accession>A0A1X0SA66</accession>
<dbReference type="OMA" id="TRRAKIM"/>
<dbReference type="SMART" id="SM00233">
    <property type="entry name" value="PH"/>
    <property type="match status" value="1"/>
</dbReference>
<feature type="domain" description="PH" evidence="1">
    <location>
        <begin position="15"/>
        <end position="139"/>
    </location>
</feature>
<organism evidence="2 3">
    <name type="scientific">Rhizopus microsporus</name>
    <dbReference type="NCBI Taxonomy" id="58291"/>
    <lineage>
        <taxon>Eukaryota</taxon>
        <taxon>Fungi</taxon>
        <taxon>Fungi incertae sedis</taxon>
        <taxon>Mucoromycota</taxon>
        <taxon>Mucoromycotina</taxon>
        <taxon>Mucoromycetes</taxon>
        <taxon>Mucorales</taxon>
        <taxon>Mucorineae</taxon>
        <taxon>Rhizopodaceae</taxon>
        <taxon>Rhizopus</taxon>
    </lineage>
</organism>
<dbReference type="Proteomes" id="UP000242381">
    <property type="component" value="Unassembled WGS sequence"/>
</dbReference>
<evidence type="ECO:0000313" key="3">
    <source>
        <dbReference type="Proteomes" id="UP000242381"/>
    </source>
</evidence>
<dbReference type="EMBL" id="KV921285">
    <property type="protein sequence ID" value="ORE21028.1"/>
    <property type="molecule type" value="Genomic_DNA"/>
</dbReference>
<dbReference type="AlphaFoldDB" id="A0A1X0SA66"/>
<evidence type="ECO:0000313" key="2">
    <source>
        <dbReference type="EMBL" id="ORE21028.1"/>
    </source>
</evidence>
<proteinExistence type="predicted"/>
<dbReference type="Gene3D" id="2.30.29.30">
    <property type="entry name" value="Pleckstrin-homology domain (PH domain)/Phosphotyrosine-binding domain (PTB)"/>
    <property type="match status" value="1"/>
</dbReference>
<dbReference type="PROSITE" id="PS50003">
    <property type="entry name" value="PH_DOMAIN"/>
    <property type="match status" value="1"/>
</dbReference>
<dbReference type="InterPro" id="IPR001849">
    <property type="entry name" value="PH_domain"/>
</dbReference>
<evidence type="ECO:0000259" key="1">
    <source>
        <dbReference type="PROSITE" id="PS50003"/>
    </source>
</evidence>
<name>A0A1X0SA66_RHIZD</name>
<sequence length="365" mass="42846">MSLYSNEQEIPVTCTPIFEGHLYVRTEKKEWKWRLFRFDGSTFTCLSTKRQPNSPTVNNPLYTTPKRLTDELIPNIKYFQLPEWTVDLSTICSISLLRKSKRPPKCFSIQTIFNKRYVLKASKQKDLERWLFVLTKMWTFTQQQQQQQQQQQEPKIQPMLKPMLSKEKIQVIEEWRRSLAELMAQDPNIKKTAAPPPIEPMPEDDNLSIFTDMTSISHRRPNKKVIKRPSTRRAKIMPKEMPLVTEANLILKKKGLDDAGLWMSNNLFNYFQQEKSEHLSSFDNNNNNNAVFVEKVKYYNFESGKKLIIQSQSNYLNYAKEEEEDEDISLAELLHKLNLTKQPSVKKCSSFVAPAIPPYKVSNYH</sequence>
<dbReference type="InterPro" id="IPR011993">
    <property type="entry name" value="PH-like_dom_sf"/>
</dbReference>
<gene>
    <name evidence="2" type="ORF">BCV71DRAFT_211442</name>
</gene>
<dbReference type="CDD" id="cd00821">
    <property type="entry name" value="PH"/>
    <property type="match status" value="1"/>
</dbReference>
<dbReference type="SUPFAM" id="SSF50729">
    <property type="entry name" value="PH domain-like"/>
    <property type="match status" value="1"/>
</dbReference>
<protein>
    <recommendedName>
        <fullName evidence="1">PH domain-containing protein</fullName>
    </recommendedName>
</protein>
<dbReference type="VEuPathDB" id="FungiDB:BCV72DRAFT_254884"/>